<comment type="caution">
    <text evidence="2">The sequence shown here is derived from an EMBL/GenBank/DDBJ whole genome shotgun (WGS) entry which is preliminary data.</text>
</comment>
<dbReference type="Proteomes" id="UP000471751">
    <property type="component" value="Unassembled WGS sequence"/>
</dbReference>
<keyword evidence="1" id="KW-0732">Signal</keyword>
<evidence type="ECO:0000313" key="2">
    <source>
        <dbReference type="EMBL" id="NES09115.1"/>
    </source>
</evidence>
<gene>
    <name evidence="2" type="ORF">G3O07_04220</name>
</gene>
<protein>
    <recommendedName>
        <fullName evidence="4">DUF4175 domain-containing protein</fullName>
    </recommendedName>
</protein>
<feature type="signal peptide" evidence="1">
    <location>
        <begin position="1"/>
        <end position="21"/>
    </location>
</feature>
<organism evidence="2 3">
    <name type="scientific">Pseudomonas laurentiana</name>
    <dbReference type="NCBI Taxonomy" id="2364649"/>
    <lineage>
        <taxon>Bacteria</taxon>
        <taxon>Pseudomonadati</taxon>
        <taxon>Pseudomonadota</taxon>
        <taxon>Gammaproteobacteria</taxon>
        <taxon>Pseudomonadales</taxon>
        <taxon>Pseudomonadaceae</taxon>
        <taxon>Pseudomonas</taxon>
    </lineage>
</organism>
<feature type="chain" id="PRO_5026005635" description="DUF4175 domain-containing protein" evidence="1">
    <location>
        <begin position="22"/>
        <end position="129"/>
    </location>
</feature>
<dbReference type="PROSITE" id="PS51257">
    <property type="entry name" value="PROKAR_LIPOPROTEIN"/>
    <property type="match status" value="1"/>
</dbReference>
<evidence type="ECO:0008006" key="4">
    <source>
        <dbReference type="Google" id="ProtNLM"/>
    </source>
</evidence>
<dbReference type="EMBL" id="JAAHBT010000036">
    <property type="protein sequence ID" value="NES09115.1"/>
    <property type="molecule type" value="Genomic_DNA"/>
</dbReference>
<name>A0A6I5RN40_9PSED</name>
<evidence type="ECO:0000313" key="3">
    <source>
        <dbReference type="Proteomes" id="UP000471751"/>
    </source>
</evidence>
<dbReference type="AlphaFoldDB" id="A0A6I5RN40"/>
<reference evidence="2 3" key="1">
    <citation type="submission" date="2020-02" db="EMBL/GenBank/DDBJ databases">
        <title>Broccoli isolated Pseudomonas sp.</title>
        <authorList>
            <person name="Fujikawa T."/>
            <person name="Sawada H."/>
        </authorList>
    </citation>
    <scope>NUCLEOTIDE SEQUENCE [LARGE SCALE GENOMIC DNA]</scope>
    <source>
        <strain evidence="2 3">JCM 32154</strain>
    </source>
</reference>
<accession>A0A6I5RN40</accession>
<keyword evidence="3" id="KW-1185">Reference proteome</keyword>
<dbReference type="RefSeq" id="WP_163932938.1">
    <property type="nucleotide sequence ID" value="NZ_BMQU01000008.1"/>
</dbReference>
<evidence type="ECO:0000256" key="1">
    <source>
        <dbReference type="SAM" id="SignalP"/>
    </source>
</evidence>
<sequence>MSRSLPVVGLALLLVSCGVGAQTPPDTDQQWQQHMTEMREMHERWMASKTPEERQAIMKAHQQAMGSGMSEMGGCMGGGKMMGGMNQGSMMNQGPMMNLDSVEKVDKAIAHMEQMIEQLRKHREMLSKP</sequence>
<proteinExistence type="predicted"/>